<gene>
    <name evidence="1" type="ORF">LITE_LOCUS47260</name>
</gene>
<evidence type="ECO:0000313" key="1">
    <source>
        <dbReference type="EMBL" id="CAI0554620.1"/>
    </source>
</evidence>
<organism evidence="1 2">
    <name type="scientific">Linum tenue</name>
    <dbReference type="NCBI Taxonomy" id="586396"/>
    <lineage>
        <taxon>Eukaryota</taxon>
        <taxon>Viridiplantae</taxon>
        <taxon>Streptophyta</taxon>
        <taxon>Embryophyta</taxon>
        <taxon>Tracheophyta</taxon>
        <taxon>Spermatophyta</taxon>
        <taxon>Magnoliopsida</taxon>
        <taxon>eudicotyledons</taxon>
        <taxon>Gunneridae</taxon>
        <taxon>Pentapetalae</taxon>
        <taxon>rosids</taxon>
        <taxon>fabids</taxon>
        <taxon>Malpighiales</taxon>
        <taxon>Linaceae</taxon>
        <taxon>Linum</taxon>
    </lineage>
</organism>
<comment type="caution">
    <text evidence="1">The sequence shown here is derived from an EMBL/GenBank/DDBJ whole genome shotgun (WGS) entry which is preliminary data.</text>
</comment>
<protein>
    <submittedName>
        <fullName evidence="1">Uncharacterized protein</fullName>
    </submittedName>
</protein>
<evidence type="ECO:0000313" key="2">
    <source>
        <dbReference type="Proteomes" id="UP001154282"/>
    </source>
</evidence>
<keyword evidence="2" id="KW-1185">Reference proteome</keyword>
<sequence>MQPSSAPESKNLPLKPAHIFSPKTFNLPIFGRPSSRGFGVLSPIAPPAFLDRAGVEDLPLKPCSFPSVSNRRADILLITVFDSRWRISLS</sequence>
<reference evidence="1" key="1">
    <citation type="submission" date="2022-08" db="EMBL/GenBank/DDBJ databases">
        <authorList>
            <person name="Gutierrez-Valencia J."/>
        </authorList>
    </citation>
    <scope>NUCLEOTIDE SEQUENCE</scope>
</reference>
<accession>A0AAV0RAB3</accession>
<dbReference type="Proteomes" id="UP001154282">
    <property type="component" value="Unassembled WGS sequence"/>
</dbReference>
<name>A0AAV0RAB3_9ROSI</name>
<dbReference type="EMBL" id="CAMGYJ010000010">
    <property type="protein sequence ID" value="CAI0554620.1"/>
    <property type="molecule type" value="Genomic_DNA"/>
</dbReference>
<proteinExistence type="predicted"/>
<dbReference type="AlphaFoldDB" id="A0AAV0RAB3"/>